<name>A0ABS5W0C3_9SPHN</name>
<keyword evidence="3" id="KW-0862">Zinc</keyword>
<reference evidence="6 7" key="1">
    <citation type="submission" date="2021-05" db="EMBL/GenBank/DDBJ databases">
        <title>Croceibacterium sp. LX-88 genome sequence.</title>
        <authorList>
            <person name="Luo X."/>
        </authorList>
    </citation>
    <scope>NUCLEOTIDE SEQUENCE [LARGE SCALE GENOMIC DNA]</scope>
    <source>
        <strain evidence="6 7">LX-88</strain>
    </source>
</reference>
<dbReference type="Proteomes" id="UP000811255">
    <property type="component" value="Unassembled WGS sequence"/>
</dbReference>
<comment type="similarity">
    <text evidence="1">Belongs to the Gfa family.</text>
</comment>
<keyword evidence="2" id="KW-0479">Metal-binding</keyword>
<protein>
    <submittedName>
        <fullName evidence="6">GFA family protein</fullName>
    </submittedName>
</protein>
<evidence type="ECO:0000259" key="5">
    <source>
        <dbReference type="PROSITE" id="PS51891"/>
    </source>
</evidence>
<evidence type="ECO:0000256" key="4">
    <source>
        <dbReference type="ARBA" id="ARBA00023239"/>
    </source>
</evidence>
<dbReference type="InterPro" id="IPR006913">
    <property type="entry name" value="CENP-V/GFA"/>
</dbReference>
<proteinExistence type="inferred from homology"/>
<comment type="caution">
    <text evidence="6">The sequence shown here is derived from an EMBL/GenBank/DDBJ whole genome shotgun (WGS) entry which is preliminary data.</text>
</comment>
<gene>
    <name evidence="6" type="ORF">KK137_00215</name>
</gene>
<feature type="domain" description="CENP-V/GFA" evidence="5">
    <location>
        <begin position="11"/>
        <end position="126"/>
    </location>
</feature>
<keyword evidence="4" id="KW-0456">Lyase</keyword>
<evidence type="ECO:0000256" key="1">
    <source>
        <dbReference type="ARBA" id="ARBA00005495"/>
    </source>
</evidence>
<dbReference type="Pfam" id="PF04828">
    <property type="entry name" value="GFA"/>
    <property type="match status" value="1"/>
</dbReference>
<evidence type="ECO:0000256" key="2">
    <source>
        <dbReference type="ARBA" id="ARBA00022723"/>
    </source>
</evidence>
<dbReference type="RefSeq" id="WP_214533812.1">
    <property type="nucleotide sequence ID" value="NZ_JAHFVK010000001.1"/>
</dbReference>
<accession>A0ABS5W0C3</accession>
<dbReference type="Gene3D" id="3.90.1590.10">
    <property type="entry name" value="glutathione-dependent formaldehyde- activating enzyme (gfa)"/>
    <property type="match status" value="1"/>
</dbReference>
<keyword evidence="7" id="KW-1185">Reference proteome</keyword>
<evidence type="ECO:0000313" key="7">
    <source>
        <dbReference type="Proteomes" id="UP000811255"/>
    </source>
</evidence>
<sequence length="154" mass="16883">MASKPLENQPIEGHCLCGAVTVRGTPVRRHVEACHCEMCRRWNGLAFLGAQFGPEVEIGGEDHVVRYRSSDWAERGFCGRCGSSLFYHYIPNGNHSFTAGLFPDDAFLPLSEEIFIDEKPAYYAFDADSEKLTGPEVMAKFGVGQESAGSSDGD</sequence>
<dbReference type="PANTHER" id="PTHR33337">
    <property type="entry name" value="GFA DOMAIN-CONTAINING PROTEIN"/>
    <property type="match status" value="1"/>
</dbReference>
<organism evidence="6 7">
    <name type="scientific">Croceibacterium selenioxidans</name>
    <dbReference type="NCBI Taxonomy" id="2838833"/>
    <lineage>
        <taxon>Bacteria</taxon>
        <taxon>Pseudomonadati</taxon>
        <taxon>Pseudomonadota</taxon>
        <taxon>Alphaproteobacteria</taxon>
        <taxon>Sphingomonadales</taxon>
        <taxon>Erythrobacteraceae</taxon>
        <taxon>Croceibacterium</taxon>
    </lineage>
</organism>
<dbReference type="SUPFAM" id="SSF51316">
    <property type="entry name" value="Mss4-like"/>
    <property type="match status" value="1"/>
</dbReference>
<dbReference type="PROSITE" id="PS51891">
    <property type="entry name" value="CENP_V_GFA"/>
    <property type="match status" value="1"/>
</dbReference>
<evidence type="ECO:0000256" key="3">
    <source>
        <dbReference type="ARBA" id="ARBA00022833"/>
    </source>
</evidence>
<dbReference type="EMBL" id="JAHFVK010000001">
    <property type="protein sequence ID" value="MBT2132742.1"/>
    <property type="molecule type" value="Genomic_DNA"/>
</dbReference>
<dbReference type="PANTHER" id="PTHR33337:SF40">
    <property type="entry name" value="CENP-V_GFA DOMAIN-CONTAINING PROTEIN-RELATED"/>
    <property type="match status" value="1"/>
</dbReference>
<dbReference type="InterPro" id="IPR011057">
    <property type="entry name" value="Mss4-like_sf"/>
</dbReference>
<evidence type="ECO:0000313" key="6">
    <source>
        <dbReference type="EMBL" id="MBT2132742.1"/>
    </source>
</evidence>